<dbReference type="InterPro" id="IPR016161">
    <property type="entry name" value="Ald_DH/histidinol_DH"/>
</dbReference>
<feature type="region of interest" description="Disordered" evidence="1">
    <location>
        <begin position="291"/>
        <end position="321"/>
    </location>
</feature>
<evidence type="ECO:0000259" key="2">
    <source>
        <dbReference type="Pfam" id="PF00171"/>
    </source>
</evidence>
<feature type="compositionally biased region" description="Low complexity" evidence="1">
    <location>
        <begin position="304"/>
        <end position="321"/>
    </location>
</feature>
<feature type="domain" description="Aldehyde dehydrogenase" evidence="2">
    <location>
        <begin position="254"/>
        <end position="303"/>
    </location>
</feature>
<keyword evidence="4" id="KW-1185">Reference proteome</keyword>
<accession>A0A9P3UUX0</accession>
<gene>
    <name evidence="3" type="ORF">LshimejAT787_2400400</name>
</gene>
<feature type="region of interest" description="Disordered" evidence="1">
    <location>
        <begin position="218"/>
        <end position="251"/>
    </location>
</feature>
<dbReference type="GO" id="GO:0016620">
    <property type="term" value="F:oxidoreductase activity, acting on the aldehyde or oxo group of donors, NAD or NADP as acceptor"/>
    <property type="evidence" value="ECO:0007669"/>
    <property type="project" value="InterPro"/>
</dbReference>
<dbReference type="InterPro" id="IPR015590">
    <property type="entry name" value="Aldehyde_DH_dom"/>
</dbReference>
<sequence length="321" mass="35277">MTQPIQSLLPFAPFASLHLNLDAPPAARVSLPTLSGDSRVTLPPRYLSKPVSARSFSLDSWRPRTTSPSQFDRSNPDGNGLLHPTGSANQHNPARVAGTHPVQTPPDPLSSAQTASAKRRRCLRILTPNGRCIHDYTLQVDFPNSTFSPVNSSDLTKHATKDGLRVRTGHARLQGQSLVLRRAAYINGSWVPGSNDTRCSTPSACEVHFTNPLASRGSLYPPSTITSRRQARHQGRWSHREGRRPDRRSRAKGLSKIFVQAGVYDEFLKRFTARAQAIKFGDRLKFSAETDQGPQISQTQYDASPSIHSLCLPSSSSPCPR</sequence>
<dbReference type="Pfam" id="PF00171">
    <property type="entry name" value="Aldedh"/>
    <property type="match status" value="1"/>
</dbReference>
<feature type="compositionally biased region" description="Polar residues" evidence="1">
    <location>
        <begin position="291"/>
        <end position="303"/>
    </location>
</feature>
<dbReference type="AlphaFoldDB" id="A0A9P3UUX0"/>
<feature type="compositionally biased region" description="Polar residues" evidence="1">
    <location>
        <begin position="57"/>
        <end position="77"/>
    </location>
</feature>
<feature type="region of interest" description="Disordered" evidence="1">
    <location>
        <begin position="57"/>
        <end position="117"/>
    </location>
</feature>
<evidence type="ECO:0000256" key="1">
    <source>
        <dbReference type="SAM" id="MobiDB-lite"/>
    </source>
</evidence>
<dbReference type="Proteomes" id="UP001063166">
    <property type="component" value="Unassembled WGS sequence"/>
</dbReference>
<evidence type="ECO:0000313" key="4">
    <source>
        <dbReference type="Proteomes" id="UP001063166"/>
    </source>
</evidence>
<organism evidence="3 4">
    <name type="scientific">Lyophyllum shimeji</name>
    <name type="common">Hon-shimeji</name>
    <name type="synonym">Tricholoma shimeji</name>
    <dbReference type="NCBI Taxonomy" id="47721"/>
    <lineage>
        <taxon>Eukaryota</taxon>
        <taxon>Fungi</taxon>
        <taxon>Dikarya</taxon>
        <taxon>Basidiomycota</taxon>
        <taxon>Agaricomycotina</taxon>
        <taxon>Agaricomycetes</taxon>
        <taxon>Agaricomycetidae</taxon>
        <taxon>Agaricales</taxon>
        <taxon>Tricholomatineae</taxon>
        <taxon>Lyophyllaceae</taxon>
        <taxon>Lyophyllum</taxon>
    </lineage>
</organism>
<comment type="caution">
    <text evidence="3">The sequence shown here is derived from an EMBL/GenBank/DDBJ whole genome shotgun (WGS) entry which is preliminary data.</text>
</comment>
<protein>
    <recommendedName>
        <fullName evidence="2">Aldehyde dehydrogenase domain-containing protein</fullName>
    </recommendedName>
</protein>
<dbReference type="SUPFAM" id="SSF53720">
    <property type="entry name" value="ALDH-like"/>
    <property type="match status" value="1"/>
</dbReference>
<dbReference type="EMBL" id="BRPK01000024">
    <property type="protein sequence ID" value="GLB45582.1"/>
    <property type="molecule type" value="Genomic_DNA"/>
</dbReference>
<name>A0A9P3UUX0_LYOSH</name>
<evidence type="ECO:0000313" key="3">
    <source>
        <dbReference type="EMBL" id="GLB45582.1"/>
    </source>
</evidence>
<reference evidence="3" key="1">
    <citation type="submission" date="2022-07" db="EMBL/GenBank/DDBJ databases">
        <title>The genome of Lyophyllum shimeji provides insight into the initial evolution of ectomycorrhizal fungal genome.</title>
        <authorList>
            <person name="Kobayashi Y."/>
            <person name="Shibata T."/>
            <person name="Hirakawa H."/>
            <person name="Shigenobu S."/>
            <person name="Nishiyama T."/>
            <person name="Yamada A."/>
            <person name="Hasebe M."/>
            <person name="Kawaguchi M."/>
        </authorList>
    </citation>
    <scope>NUCLEOTIDE SEQUENCE</scope>
    <source>
        <strain evidence="3">AT787</strain>
    </source>
</reference>
<dbReference type="InterPro" id="IPR016163">
    <property type="entry name" value="Ald_DH_C"/>
</dbReference>
<dbReference type="Gene3D" id="3.40.309.10">
    <property type="entry name" value="Aldehyde Dehydrogenase, Chain A, domain 2"/>
    <property type="match status" value="1"/>
</dbReference>
<proteinExistence type="predicted"/>